<protein>
    <submittedName>
        <fullName evidence="10">ABC transporter ATP-binding protein</fullName>
    </submittedName>
</protein>
<dbReference type="InterPro" id="IPR036640">
    <property type="entry name" value="ABC1_TM_sf"/>
</dbReference>
<dbReference type="InterPro" id="IPR011527">
    <property type="entry name" value="ABC1_TM_dom"/>
</dbReference>
<dbReference type="GO" id="GO:0034040">
    <property type="term" value="F:ATPase-coupled lipid transmembrane transporter activity"/>
    <property type="evidence" value="ECO:0007669"/>
    <property type="project" value="TreeGrafter"/>
</dbReference>
<evidence type="ECO:0000259" key="9">
    <source>
        <dbReference type="PROSITE" id="PS50929"/>
    </source>
</evidence>
<keyword evidence="5 7" id="KW-1133">Transmembrane helix</keyword>
<proteinExistence type="predicted"/>
<accession>A0A4R4D566</accession>
<evidence type="ECO:0000256" key="3">
    <source>
        <dbReference type="ARBA" id="ARBA00022741"/>
    </source>
</evidence>
<keyword evidence="3" id="KW-0547">Nucleotide-binding</keyword>
<dbReference type="PROSITE" id="PS50893">
    <property type="entry name" value="ABC_TRANSPORTER_2"/>
    <property type="match status" value="1"/>
</dbReference>
<evidence type="ECO:0000313" key="11">
    <source>
        <dbReference type="Proteomes" id="UP000295023"/>
    </source>
</evidence>
<reference evidence="10 11" key="1">
    <citation type="submission" date="2019-03" db="EMBL/GenBank/DDBJ databases">
        <title>Paracraurococcus aquatilis NE82 genome sequence.</title>
        <authorList>
            <person name="Zhao Y."/>
            <person name="Du Z."/>
        </authorList>
    </citation>
    <scope>NUCLEOTIDE SEQUENCE [LARGE SCALE GENOMIC DNA]</scope>
    <source>
        <strain evidence="10 11">NE82</strain>
    </source>
</reference>
<feature type="transmembrane region" description="Helical" evidence="7">
    <location>
        <begin position="158"/>
        <end position="181"/>
    </location>
</feature>
<feature type="transmembrane region" description="Helical" evidence="7">
    <location>
        <begin position="34"/>
        <end position="62"/>
    </location>
</feature>
<dbReference type="GO" id="GO:0140359">
    <property type="term" value="F:ABC-type transporter activity"/>
    <property type="evidence" value="ECO:0007669"/>
    <property type="project" value="InterPro"/>
</dbReference>
<dbReference type="InterPro" id="IPR017871">
    <property type="entry name" value="ABC_transporter-like_CS"/>
</dbReference>
<dbReference type="Gene3D" id="1.20.1560.10">
    <property type="entry name" value="ABC transporter type 1, transmembrane domain"/>
    <property type="match status" value="1"/>
</dbReference>
<gene>
    <name evidence="10" type="ORF">EXY23_23650</name>
</gene>
<dbReference type="EMBL" id="SKBM01000034">
    <property type="protein sequence ID" value="TCZ54232.1"/>
    <property type="molecule type" value="Genomic_DNA"/>
</dbReference>
<dbReference type="PANTHER" id="PTHR24221:SF654">
    <property type="entry name" value="ATP-BINDING CASSETTE SUB-FAMILY B MEMBER 6"/>
    <property type="match status" value="1"/>
</dbReference>
<sequence length="599" mass="63073">MPKDPSRDAATARRPMRWRSLAALLSPGLRWQGVALLGLIGLGALAEFVTVGAVLPFLALLTQPGRVEAFLARHAGIAPEPGQAVLFGAAAFAALAAGAGGVKLLLSWTMQSFVHRLGAELAGQAYARVLSQPYAYHRRRHSSETLAMVQKVQMAIQGAFLPACLVLSAALQLALIFGLLALLDARTALGCAAGFGVLYLGITLVSRKRLQRNGQVAAAAQAARIQAIQEALGGIRNVLLDHTQPLHVARFEALERALRQAQAMNGFLASAPRYAMEAIGMAILALASVAVHRLPGGLVAALPVLGSFALGLQKMLPLTAGLYGNWSMLVGARPVLVALRGLLDLPAPPSPPAGPPLRFERTIRLEGVGFAYDASHPPVLREVDLVIPKGAVIGIIGRTGSGKSTLLDLVMGLLAPSSGRILVDDVPLDGATTPHWQKQVAHVPQTVFLSDASIAENIASTTSPARIDRALLRRAARAAAVEEFVARLPEGFETRIGEAGLRLSGGQRQRIALARALYARAGVLILDEATSALDTETERTVMRAIQALDQEVTVIIVAHRLATLADCEAIYRVEEGRMVPVNPATAPDAPGCHGSEAVA</sequence>
<dbReference type="InterPro" id="IPR003593">
    <property type="entry name" value="AAA+_ATPase"/>
</dbReference>
<dbReference type="OrthoDB" id="5288404at2"/>
<keyword evidence="11" id="KW-1185">Reference proteome</keyword>
<dbReference type="Pfam" id="PF00664">
    <property type="entry name" value="ABC_membrane"/>
    <property type="match status" value="1"/>
</dbReference>
<evidence type="ECO:0000256" key="6">
    <source>
        <dbReference type="ARBA" id="ARBA00023136"/>
    </source>
</evidence>
<name>A0A4R4D566_9PROT</name>
<evidence type="ECO:0000256" key="4">
    <source>
        <dbReference type="ARBA" id="ARBA00022840"/>
    </source>
</evidence>
<feature type="domain" description="ABC transporter" evidence="8">
    <location>
        <begin position="363"/>
        <end position="599"/>
    </location>
</feature>
<dbReference type="PROSITE" id="PS50929">
    <property type="entry name" value="ABC_TM1F"/>
    <property type="match status" value="1"/>
</dbReference>
<comment type="caution">
    <text evidence="10">The sequence shown here is derived from an EMBL/GenBank/DDBJ whole genome shotgun (WGS) entry which is preliminary data.</text>
</comment>
<dbReference type="GO" id="GO:0005524">
    <property type="term" value="F:ATP binding"/>
    <property type="evidence" value="ECO:0007669"/>
    <property type="project" value="UniProtKB-KW"/>
</dbReference>
<evidence type="ECO:0000256" key="7">
    <source>
        <dbReference type="SAM" id="Phobius"/>
    </source>
</evidence>
<dbReference type="SMART" id="SM00382">
    <property type="entry name" value="AAA"/>
    <property type="match status" value="1"/>
</dbReference>
<feature type="transmembrane region" description="Helical" evidence="7">
    <location>
        <begin position="187"/>
        <end position="205"/>
    </location>
</feature>
<feature type="transmembrane region" description="Helical" evidence="7">
    <location>
        <begin position="82"/>
        <end position="106"/>
    </location>
</feature>
<dbReference type="SUPFAM" id="SSF90123">
    <property type="entry name" value="ABC transporter transmembrane region"/>
    <property type="match status" value="1"/>
</dbReference>
<keyword evidence="2 7" id="KW-0812">Transmembrane</keyword>
<dbReference type="InterPro" id="IPR039421">
    <property type="entry name" value="Type_1_exporter"/>
</dbReference>
<dbReference type="CDD" id="cd03228">
    <property type="entry name" value="ABCC_MRP_Like"/>
    <property type="match status" value="1"/>
</dbReference>
<dbReference type="GO" id="GO:0005886">
    <property type="term" value="C:plasma membrane"/>
    <property type="evidence" value="ECO:0007669"/>
    <property type="project" value="UniProtKB-SubCell"/>
</dbReference>
<evidence type="ECO:0000256" key="1">
    <source>
        <dbReference type="ARBA" id="ARBA00004651"/>
    </source>
</evidence>
<evidence type="ECO:0000313" key="10">
    <source>
        <dbReference type="EMBL" id="TCZ54232.1"/>
    </source>
</evidence>
<feature type="transmembrane region" description="Helical" evidence="7">
    <location>
        <begin position="274"/>
        <end position="294"/>
    </location>
</feature>
<dbReference type="PANTHER" id="PTHR24221">
    <property type="entry name" value="ATP-BINDING CASSETTE SUB-FAMILY B"/>
    <property type="match status" value="1"/>
</dbReference>
<evidence type="ECO:0000259" key="8">
    <source>
        <dbReference type="PROSITE" id="PS50893"/>
    </source>
</evidence>
<dbReference type="Gene3D" id="3.40.50.300">
    <property type="entry name" value="P-loop containing nucleotide triphosphate hydrolases"/>
    <property type="match status" value="1"/>
</dbReference>
<organism evidence="10 11">
    <name type="scientific">Roseicella aquatilis</name>
    <dbReference type="NCBI Taxonomy" id="2527868"/>
    <lineage>
        <taxon>Bacteria</taxon>
        <taxon>Pseudomonadati</taxon>
        <taxon>Pseudomonadota</taxon>
        <taxon>Alphaproteobacteria</taxon>
        <taxon>Acetobacterales</taxon>
        <taxon>Roseomonadaceae</taxon>
        <taxon>Roseicella</taxon>
    </lineage>
</organism>
<dbReference type="Pfam" id="PF00005">
    <property type="entry name" value="ABC_tran"/>
    <property type="match status" value="1"/>
</dbReference>
<dbReference type="AlphaFoldDB" id="A0A4R4D566"/>
<dbReference type="GO" id="GO:0016887">
    <property type="term" value="F:ATP hydrolysis activity"/>
    <property type="evidence" value="ECO:0007669"/>
    <property type="project" value="InterPro"/>
</dbReference>
<dbReference type="Proteomes" id="UP000295023">
    <property type="component" value="Unassembled WGS sequence"/>
</dbReference>
<dbReference type="PROSITE" id="PS00211">
    <property type="entry name" value="ABC_TRANSPORTER_1"/>
    <property type="match status" value="1"/>
</dbReference>
<feature type="domain" description="ABC transmembrane type-1" evidence="9">
    <location>
        <begin position="76"/>
        <end position="287"/>
    </location>
</feature>
<evidence type="ECO:0000256" key="2">
    <source>
        <dbReference type="ARBA" id="ARBA00022692"/>
    </source>
</evidence>
<dbReference type="SUPFAM" id="SSF52540">
    <property type="entry name" value="P-loop containing nucleoside triphosphate hydrolases"/>
    <property type="match status" value="1"/>
</dbReference>
<evidence type="ECO:0000256" key="5">
    <source>
        <dbReference type="ARBA" id="ARBA00022989"/>
    </source>
</evidence>
<keyword evidence="6 7" id="KW-0472">Membrane</keyword>
<keyword evidence="4 10" id="KW-0067">ATP-binding</keyword>
<dbReference type="InterPro" id="IPR027417">
    <property type="entry name" value="P-loop_NTPase"/>
</dbReference>
<dbReference type="InterPro" id="IPR003439">
    <property type="entry name" value="ABC_transporter-like_ATP-bd"/>
</dbReference>
<comment type="subcellular location">
    <subcellularLocation>
        <location evidence="1">Cell membrane</location>
        <topology evidence="1">Multi-pass membrane protein</topology>
    </subcellularLocation>
</comment>